<dbReference type="InterPro" id="IPR029479">
    <property type="entry name" value="Nitroreductase"/>
</dbReference>
<dbReference type="SUPFAM" id="SSF55469">
    <property type="entry name" value="FMN-dependent nitroreductase-like"/>
    <property type="match status" value="1"/>
</dbReference>
<keyword evidence="3" id="KW-0285">Flavoprotein</keyword>
<dbReference type="CDD" id="cd20609">
    <property type="entry name" value="nitroreductase"/>
    <property type="match status" value="1"/>
</dbReference>
<feature type="domain" description="Nitroreductase" evidence="6">
    <location>
        <begin position="8"/>
        <end position="61"/>
    </location>
</feature>
<keyword evidence="4" id="KW-0288">FMN</keyword>
<sequence length="173" mass="19875">MDFLELAKNRYSVREFSGKKVEKEKILKILESAKIAPTAKNKQPIKIYYCTDDEKLKLLNESSPCEYNAQLMFVITYNLDECWYNEHSGIPSGIVDATIVATQMVLEAEDLGLGSVYIGAFDPEIVTKNFEIPEKNKIAMLLFMGYKGENAMPSPMHEEYKKDEELFEELKIR</sequence>
<proteinExistence type="inferred from homology"/>
<dbReference type="Gene3D" id="3.40.109.10">
    <property type="entry name" value="NADH Oxidase"/>
    <property type="match status" value="1"/>
</dbReference>
<accession>A0ABS1C702</accession>
<feature type="domain" description="Nitroreductase" evidence="6">
    <location>
        <begin position="68"/>
        <end position="146"/>
    </location>
</feature>
<evidence type="ECO:0000256" key="4">
    <source>
        <dbReference type="ARBA" id="ARBA00022643"/>
    </source>
</evidence>
<keyword evidence="8" id="KW-1185">Reference proteome</keyword>
<reference evidence="7 8" key="1">
    <citation type="submission" date="2020-09" db="EMBL/GenBank/DDBJ databases">
        <title>Parvimonas S3374 sp. nov.</title>
        <authorList>
            <person name="Buhl M."/>
        </authorList>
    </citation>
    <scope>NUCLEOTIDE SEQUENCE [LARGE SCALE GENOMIC DNA]</scope>
    <source>
        <strain evidence="7 8">S3374</strain>
    </source>
</reference>
<comment type="similarity">
    <text evidence="2">Belongs to the nitroreductase family.</text>
</comment>
<evidence type="ECO:0000256" key="5">
    <source>
        <dbReference type="ARBA" id="ARBA00023002"/>
    </source>
</evidence>
<dbReference type="Pfam" id="PF00881">
    <property type="entry name" value="Nitroreductase"/>
    <property type="match status" value="2"/>
</dbReference>
<evidence type="ECO:0000256" key="1">
    <source>
        <dbReference type="ARBA" id="ARBA00001917"/>
    </source>
</evidence>
<evidence type="ECO:0000256" key="3">
    <source>
        <dbReference type="ARBA" id="ARBA00022630"/>
    </source>
</evidence>
<evidence type="ECO:0000313" key="7">
    <source>
        <dbReference type="EMBL" id="MBK1467871.1"/>
    </source>
</evidence>
<gene>
    <name evidence="7" type="ORF">IBJ83_00865</name>
</gene>
<name>A0ABS1C702_9FIRM</name>
<dbReference type="PANTHER" id="PTHR43673">
    <property type="entry name" value="NAD(P)H NITROREDUCTASE YDGI-RELATED"/>
    <property type="match status" value="1"/>
</dbReference>
<organism evidence="7 8">
    <name type="scientific">Parvimonas parva</name>
    <dbReference type="NCBI Taxonomy" id="2769485"/>
    <lineage>
        <taxon>Bacteria</taxon>
        <taxon>Bacillati</taxon>
        <taxon>Bacillota</taxon>
        <taxon>Tissierellia</taxon>
        <taxon>Tissierellales</taxon>
        <taxon>Peptoniphilaceae</taxon>
        <taxon>Parvimonas</taxon>
    </lineage>
</organism>
<dbReference type="Proteomes" id="UP000823123">
    <property type="component" value="Unassembled WGS sequence"/>
</dbReference>
<dbReference type="PANTHER" id="PTHR43673:SF2">
    <property type="entry name" value="NITROREDUCTASE"/>
    <property type="match status" value="1"/>
</dbReference>
<keyword evidence="5" id="KW-0560">Oxidoreductase</keyword>
<evidence type="ECO:0000313" key="8">
    <source>
        <dbReference type="Proteomes" id="UP000823123"/>
    </source>
</evidence>
<evidence type="ECO:0000256" key="2">
    <source>
        <dbReference type="ARBA" id="ARBA00007118"/>
    </source>
</evidence>
<dbReference type="InterPro" id="IPR000415">
    <property type="entry name" value="Nitroreductase-like"/>
</dbReference>
<comment type="cofactor">
    <cofactor evidence="1">
        <name>FMN</name>
        <dbReference type="ChEBI" id="CHEBI:58210"/>
    </cofactor>
</comment>
<protein>
    <submittedName>
        <fullName evidence="7">Nitroreductase family protein</fullName>
    </submittedName>
</protein>
<dbReference type="EMBL" id="JACVDA010000002">
    <property type="protein sequence ID" value="MBK1467871.1"/>
    <property type="molecule type" value="Genomic_DNA"/>
</dbReference>
<dbReference type="RefSeq" id="WP_201274976.1">
    <property type="nucleotide sequence ID" value="NZ_AP038371.1"/>
</dbReference>
<evidence type="ECO:0000259" key="6">
    <source>
        <dbReference type="Pfam" id="PF00881"/>
    </source>
</evidence>
<comment type="caution">
    <text evidence="7">The sequence shown here is derived from an EMBL/GenBank/DDBJ whole genome shotgun (WGS) entry which is preliminary data.</text>
</comment>